<sequence length="87" mass="9874">MVGGRLQPPQPTKWRNFGVASRTAATYDTISGLSEFVQKRKERKCWDVAGRKRRHGPPRPLTGTDAAEERRTRDRSRTNAVRGPADR</sequence>
<proteinExistence type="predicted"/>
<dbReference type="EMBL" id="UZAH01030727">
    <property type="protein sequence ID" value="VDP11835.1"/>
    <property type="molecule type" value="Genomic_DNA"/>
</dbReference>
<reference evidence="4" key="2">
    <citation type="submission" date="2019-09" db="UniProtKB">
        <authorList>
            <consortium name="WormBaseParasite"/>
        </authorList>
    </citation>
    <scope>IDENTIFICATION</scope>
</reference>
<reference evidence="2 3" key="1">
    <citation type="submission" date="2018-11" db="EMBL/GenBank/DDBJ databases">
        <authorList>
            <consortium name="Pathogen Informatics"/>
        </authorList>
    </citation>
    <scope>NUCLEOTIDE SEQUENCE [LARGE SCALE GENOMIC DNA]</scope>
</reference>
<evidence type="ECO:0000313" key="3">
    <source>
        <dbReference type="Proteomes" id="UP000050761"/>
    </source>
</evidence>
<organism evidence="3 4">
    <name type="scientific">Heligmosomoides polygyrus</name>
    <name type="common">Parasitic roundworm</name>
    <dbReference type="NCBI Taxonomy" id="6339"/>
    <lineage>
        <taxon>Eukaryota</taxon>
        <taxon>Metazoa</taxon>
        <taxon>Ecdysozoa</taxon>
        <taxon>Nematoda</taxon>
        <taxon>Chromadorea</taxon>
        <taxon>Rhabditida</taxon>
        <taxon>Rhabditina</taxon>
        <taxon>Rhabditomorpha</taxon>
        <taxon>Strongyloidea</taxon>
        <taxon>Heligmosomidae</taxon>
        <taxon>Heligmosomoides</taxon>
    </lineage>
</organism>
<evidence type="ECO:0000313" key="2">
    <source>
        <dbReference type="EMBL" id="VDP11835.1"/>
    </source>
</evidence>
<accession>A0A3P8C009</accession>
<name>A0A183G992_HELPZ</name>
<dbReference type="Proteomes" id="UP000050761">
    <property type="component" value="Unassembled WGS sequence"/>
</dbReference>
<protein>
    <submittedName>
        <fullName evidence="2 4">Uncharacterized protein</fullName>
    </submittedName>
</protein>
<keyword evidence="3" id="KW-1185">Reference proteome</keyword>
<feature type="compositionally biased region" description="Basic and acidic residues" evidence="1">
    <location>
        <begin position="67"/>
        <end position="77"/>
    </location>
</feature>
<dbReference type="AlphaFoldDB" id="A0A183G992"/>
<feature type="region of interest" description="Disordered" evidence="1">
    <location>
        <begin position="46"/>
        <end position="87"/>
    </location>
</feature>
<evidence type="ECO:0000313" key="4">
    <source>
        <dbReference type="WBParaSite" id="HPBE_0001850301-mRNA-1"/>
    </source>
</evidence>
<evidence type="ECO:0000256" key="1">
    <source>
        <dbReference type="SAM" id="MobiDB-lite"/>
    </source>
</evidence>
<accession>A0A183G992</accession>
<dbReference type="WBParaSite" id="HPBE_0001850301-mRNA-1">
    <property type="protein sequence ID" value="HPBE_0001850301-mRNA-1"/>
    <property type="gene ID" value="HPBE_0001850301"/>
</dbReference>
<gene>
    <name evidence="2" type="ORF">HPBE_LOCUS18502</name>
</gene>